<feature type="region of interest" description="Disordered" evidence="1">
    <location>
        <begin position="16"/>
        <end position="48"/>
    </location>
</feature>
<dbReference type="HOGENOM" id="CLU_3153063_0_0_0"/>
<dbReference type="AlphaFoldDB" id="A0A068NTW7"/>
<evidence type="ECO:0000313" key="2">
    <source>
        <dbReference type="EMBL" id="AIE85029.1"/>
    </source>
</evidence>
<evidence type="ECO:0000256" key="1">
    <source>
        <dbReference type="SAM" id="MobiDB-lite"/>
    </source>
</evidence>
<keyword evidence="3" id="KW-1185">Reference proteome</keyword>
<dbReference type="EMBL" id="CP007139">
    <property type="protein sequence ID" value="AIE85029.1"/>
    <property type="molecule type" value="Genomic_DNA"/>
</dbReference>
<accession>A0A068NTW7</accession>
<proteinExistence type="predicted"/>
<feature type="compositionally biased region" description="Basic and acidic residues" evidence="1">
    <location>
        <begin position="16"/>
        <end position="26"/>
    </location>
</feature>
<evidence type="ECO:0000313" key="3">
    <source>
        <dbReference type="Proteomes" id="UP000027982"/>
    </source>
</evidence>
<name>A0A068NTW7_FIMGI</name>
<dbReference type="KEGG" id="fgi:OP10G_1661"/>
<sequence length="48" mass="5904">MVHREHIFLQRHPEWSGRDFRSDKSSPWHTEFEEEDARMGRSSTYQAR</sequence>
<gene>
    <name evidence="2" type="ORF">OP10G_1661</name>
</gene>
<reference evidence="2 3" key="1">
    <citation type="journal article" date="2014" name="PLoS ONE">
        <title>The first complete genome sequence of the class fimbriimonadia in the phylum armatimonadetes.</title>
        <authorList>
            <person name="Hu Z.Y."/>
            <person name="Wang Y.Z."/>
            <person name="Im W.T."/>
            <person name="Wang S.Y."/>
            <person name="Zhao G.P."/>
            <person name="Zheng H.J."/>
            <person name="Quan Z.X."/>
        </authorList>
    </citation>
    <scope>NUCLEOTIDE SEQUENCE [LARGE SCALE GENOMIC DNA]</scope>
    <source>
        <strain evidence="2">Gsoil 348</strain>
    </source>
</reference>
<dbReference type="Proteomes" id="UP000027982">
    <property type="component" value="Chromosome"/>
</dbReference>
<protein>
    <submittedName>
        <fullName evidence="2">Uncharacterized protein</fullName>
    </submittedName>
</protein>
<organism evidence="2 3">
    <name type="scientific">Fimbriimonas ginsengisoli Gsoil 348</name>
    <dbReference type="NCBI Taxonomy" id="661478"/>
    <lineage>
        <taxon>Bacteria</taxon>
        <taxon>Bacillati</taxon>
        <taxon>Armatimonadota</taxon>
        <taxon>Fimbriimonadia</taxon>
        <taxon>Fimbriimonadales</taxon>
        <taxon>Fimbriimonadaceae</taxon>
        <taxon>Fimbriimonas</taxon>
    </lineage>
</organism>